<reference evidence="2 3" key="1">
    <citation type="submission" date="2015-01" db="EMBL/GenBank/DDBJ databases">
        <title>Draft genome of Vibrio mytili type strain CAIM 528.</title>
        <authorList>
            <person name="Gonzalez-Castillo A."/>
            <person name="Gomez-Gil B."/>
            <person name="Enciso-Ibarra J."/>
        </authorList>
    </citation>
    <scope>NUCLEOTIDE SEQUENCE [LARGE SCALE GENOMIC DNA]</scope>
    <source>
        <strain evidence="2 3">CAIM 528</strain>
    </source>
</reference>
<sequence>MLNLPAEFEQFHWMIDMVQSVDMGLIVVDKDYNVQVWNGFMTHHSGLQSHDVIGRSLFDVFPEIPQEWFILKAKPVYELGCRSFITWRQRPYLFRCRNVRPVTQQAEFMYQSVTLNPMRTPTGKINSMFLSIQDATAEALLTQQLKEQEK</sequence>
<dbReference type="OrthoDB" id="9812260at2"/>
<evidence type="ECO:0000313" key="2">
    <source>
        <dbReference type="EMBL" id="KIN12652.1"/>
    </source>
</evidence>
<dbReference type="GO" id="GO:0006355">
    <property type="term" value="P:regulation of DNA-templated transcription"/>
    <property type="evidence" value="ECO:0007669"/>
    <property type="project" value="InterPro"/>
</dbReference>
<dbReference type="InterPro" id="IPR013767">
    <property type="entry name" value="PAS_fold"/>
</dbReference>
<dbReference type="InterPro" id="IPR000014">
    <property type="entry name" value="PAS"/>
</dbReference>
<keyword evidence="3" id="KW-1185">Reference proteome</keyword>
<proteinExistence type="predicted"/>
<dbReference type="InterPro" id="IPR035965">
    <property type="entry name" value="PAS-like_dom_sf"/>
</dbReference>
<dbReference type="PROSITE" id="PS50112">
    <property type="entry name" value="PAS"/>
    <property type="match status" value="1"/>
</dbReference>
<organism evidence="2 3">
    <name type="scientific">Vibrio mytili</name>
    <dbReference type="NCBI Taxonomy" id="50718"/>
    <lineage>
        <taxon>Bacteria</taxon>
        <taxon>Pseudomonadati</taxon>
        <taxon>Pseudomonadota</taxon>
        <taxon>Gammaproteobacteria</taxon>
        <taxon>Vibrionales</taxon>
        <taxon>Vibrionaceae</taxon>
        <taxon>Vibrio</taxon>
    </lineage>
</organism>
<dbReference type="Gene3D" id="3.30.450.20">
    <property type="entry name" value="PAS domain"/>
    <property type="match status" value="1"/>
</dbReference>
<comment type="caution">
    <text evidence="2">The sequence shown here is derived from an EMBL/GenBank/DDBJ whole genome shotgun (WGS) entry which is preliminary data.</text>
</comment>
<dbReference type="Pfam" id="PF00989">
    <property type="entry name" value="PAS"/>
    <property type="match status" value="1"/>
</dbReference>
<dbReference type="STRING" id="50718.SU60_00310"/>
<gene>
    <name evidence="2" type="ORF">SU60_00310</name>
</gene>
<dbReference type="AlphaFoldDB" id="A0A0C3IE95"/>
<dbReference type="EMBL" id="JXOK01000002">
    <property type="protein sequence ID" value="KIN12652.1"/>
    <property type="molecule type" value="Genomic_DNA"/>
</dbReference>
<evidence type="ECO:0000313" key="3">
    <source>
        <dbReference type="Proteomes" id="UP000031977"/>
    </source>
</evidence>
<evidence type="ECO:0000259" key="1">
    <source>
        <dbReference type="PROSITE" id="PS50112"/>
    </source>
</evidence>
<dbReference type="SUPFAM" id="SSF55785">
    <property type="entry name" value="PYP-like sensor domain (PAS domain)"/>
    <property type="match status" value="1"/>
</dbReference>
<feature type="domain" description="PAS" evidence="1">
    <location>
        <begin position="10"/>
        <end position="61"/>
    </location>
</feature>
<dbReference type="RefSeq" id="WP_041153804.1">
    <property type="nucleotide sequence ID" value="NZ_CBCRVP010000035.1"/>
</dbReference>
<name>A0A0C3IE95_9VIBR</name>
<dbReference type="Proteomes" id="UP000031977">
    <property type="component" value="Unassembled WGS sequence"/>
</dbReference>
<protein>
    <submittedName>
        <fullName evidence="2">Diguanylate cyclase</fullName>
    </submittedName>
</protein>
<accession>A0A0C3IE95</accession>